<dbReference type="Gene3D" id="2.60.40.10">
    <property type="entry name" value="Immunoglobulins"/>
    <property type="match status" value="1"/>
</dbReference>
<dbReference type="Gene3D" id="3.80.10.10">
    <property type="entry name" value="Ribonuclease Inhibitor"/>
    <property type="match status" value="8"/>
</dbReference>
<keyword evidence="3" id="KW-0433">Leucine-rich repeat</keyword>
<feature type="transmembrane region" description="Helical" evidence="10">
    <location>
        <begin position="1829"/>
        <end position="1854"/>
    </location>
</feature>
<dbReference type="InterPro" id="IPR036116">
    <property type="entry name" value="FN3_sf"/>
</dbReference>
<dbReference type="SUPFAM" id="SSF52058">
    <property type="entry name" value="L domain-like"/>
    <property type="match status" value="5"/>
</dbReference>
<dbReference type="VEuPathDB" id="VectorBase:GMOY002711"/>
<dbReference type="Proteomes" id="UP000092444">
    <property type="component" value="Unassembled WGS sequence"/>
</dbReference>
<feature type="region of interest" description="Disordered" evidence="9">
    <location>
        <begin position="1979"/>
        <end position="2015"/>
    </location>
</feature>
<evidence type="ECO:0000256" key="3">
    <source>
        <dbReference type="ARBA" id="ARBA00022614"/>
    </source>
</evidence>
<evidence type="ECO:0000256" key="4">
    <source>
        <dbReference type="ARBA" id="ARBA00022692"/>
    </source>
</evidence>
<dbReference type="SMART" id="SM00365">
    <property type="entry name" value="LRR_SD22"/>
    <property type="match status" value="12"/>
</dbReference>
<dbReference type="InterPro" id="IPR003591">
    <property type="entry name" value="Leu-rich_rpt_typical-subtyp"/>
</dbReference>
<dbReference type="PANTHER" id="PTHR24366">
    <property type="entry name" value="IG(IMMUNOGLOBULIN) AND LRR(LEUCINE RICH REPEAT) DOMAINS"/>
    <property type="match status" value="1"/>
</dbReference>
<protein>
    <recommendedName>
        <fullName evidence="13">Fibronectin type-III domain-containing protein</fullName>
    </recommendedName>
</protein>
<feature type="region of interest" description="Disordered" evidence="9">
    <location>
        <begin position="206"/>
        <end position="227"/>
    </location>
</feature>
<keyword evidence="5" id="KW-0732">Signal</keyword>
<sequence length="2037" mass="226013">MICNRETSSTTIATETIMPIEKAATQVEATTTIATVTKVTPTNGRSLSSSSLLPVSLQSTLNDSANLGNSSVHKVIVATGGILSNSTRTCLLTNPSPKILKNTNNGGSNNDASGCISSDCSYGKTRIKNIIVTDIRHHHQTNHMFSNHPNCTNVLQQQEQKQQHQRHQQCSHLQKHKAKQFIQLLTCLVTVIRVISLPEFSAAQPQQQQQQHAQQQQQQQQHSRQLVSVNPETEAFLSNNITNFLATTTKTATRRTITIPFNANAKAIATTNQVTTFFSNSTYTTNATTSTIATTNTSKSTKNNRNNSTSRHNINSYTYVDGERNADDDNDKTKLAQVLSTTTTTSSSSLSYALVENTSVASIVKSTDFVLSNETFDFTPSLIRYQADGNIFLRFPRSLTSGKSSAATGGVDDTGLKMFGVSGSSSITNMFNPQTATGFNGNSIIECPSFDESSACPCYKFEDGLFLECPGTTAISLRSTLERISSPIHSLSIYDFDRSLPSRALNSMQKLNGLDFDYNEISLIEDYSFYGLRLSKLNMKGNRLQGIPEYGFAGLEESMQEIDLSENSLRTFPLLSLRKLDYLRILRLSNNKISTFYGDITLATNNATAVAALRLPSLTFLDLSSNQFTEIIDDCFRAFPQLKTLSFYANHIEVVQAEAFKSLRELMSLDMSHNRIITLSAKIFEKNKRLQTVDLSHNHIHSISGVFSNLPHLREIFLSENNILELPADAFTNSSNVEVIYLESNAIAHVDPNVFTTLGNLDHLYLRANFIPLLPVTLLDKCQKLSSLSLDNNEIQDLEIGMFRKLEFLREVRLHNNRIRRIRKGVFEPLPALQELHVQKNNIEDIEPGAFESLINLQHINLQDNQLTVLEDIFPSAPNNSSLLTIQLETNYLNKIHTKTFQNQNKIQIMWLSDNQLMRIEKSMFANQPDLGRLYLNKNLIRDIDRETFGSLKNLKFLDLSCNRLKQMRRDFFSSLESLEELILKRNFIEAIEGFAFNKLKNLKVLDLSDNPISQITNDVFLQELSLIQLNLRNTSLKRIEVDTFKSLPNLNELELSANFLSPGDIQKLDVASLRILHLSSNNFSGTVTPNMFHKLRSLQQLTLANCSLTALPEELFSKNTNLVKLDLCDNLLSLMNRNLFHGLNVFKELRVCRNNLMEFPHIALYNLSTLEILDLSRNQFTTVDFYKLSGTLNLRQLNLKDNKITSLSGFNAVNLTQLDNVDISGNMLLSLPANFLRHSINLQKVDLSSNRFLQIPSSALSDVSIPRLSWLNLTGNPINKIYTVKEERYPYLKELYICQTNLSILTSKDFEAFQALQHLHLVNNRITRISPGAFKSLVNLLTLDMSVNELEILPKERLQGLKLLRLLNISHNTLKDLEEFSSDLSQLQICDLSFNQLDRISRKTFRNLHGLVELYLMGNRMTVLSTDAFRYLRKLHMLDLRKNYFELIPIEALQPLETNIKTLRLEENPLHCSCDAQKLWEWLRDHRKWSSSLTMGLTSTAMSTTMSSMSSSSSSALITTANDNINYLRCEHPAELRGKIFAKMEPQQFCDAPLIPKIAIQDIQPYSVIVSWQSREHLGLNGYEIIYHAIGDNVATGAAIAGGGIGGSVSNSGSGGIGGGGVGGGGGTGGGGATAAGTSIAIVNNGGPSGDMDEIRGKRLNGSANSAKLTKLSPNTRYHICVIGTGNWLSEPVANALQRIHFNDSFLSMGRDDVMSQAIVLPSSTNYQPNTYDRQAASYQSPYSRMANAYGSTDVSFSEHTLLAQPQQQQALIENTVDTDNALQEVLKNSRFSTCTDVQTLDSTPSLITDENGLASNGFIHSILTRRLGLIVGCCLGIIVFIVMISVLSYVKLKKQRIENAKRQATMPPDYMSYRHFSIPNEELLRSGAVMSSVPSGISAHISGTSLSTSGTTTATATTPLGILKVTESMGGVGVTTTGGSSITVMMAGGNGTTNLTSSTAIATSNDVVSVATTTASNHNHHMHHHHHHHNHHQQQQQQHQQQQLQQHSHQGNGNVVGYMAAGLVLGANHLNNVAC</sequence>
<organism evidence="11 12">
    <name type="scientific">Glossina morsitans morsitans</name>
    <name type="common">Savannah tsetse fly</name>
    <dbReference type="NCBI Taxonomy" id="37546"/>
    <lineage>
        <taxon>Eukaryota</taxon>
        <taxon>Metazoa</taxon>
        <taxon>Ecdysozoa</taxon>
        <taxon>Arthropoda</taxon>
        <taxon>Hexapoda</taxon>
        <taxon>Insecta</taxon>
        <taxon>Pterygota</taxon>
        <taxon>Neoptera</taxon>
        <taxon>Endopterygota</taxon>
        <taxon>Diptera</taxon>
        <taxon>Brachycera</taxon>
        <taxon>Muscomorpha</taxon>
        <taxon>Hippoboscoidea</taxon>
        <taxon>Glossinidae</taxon>
        <taxon>Glossina</taxon>
    </lineage>
</organism>
<dbReference type="PROSITE" id="PS51450">
    <property type="entry name" value="LRR"/>
    <property type="match status" value="8"/>
</dbReference>
<evidence type="ECO:0000313" key="11">
    <source>
        <dbReference type="EnsemblMetazoa" id="GMOY002711-PA"/>
    </source>
</evidence>
<evidence type="ECO:0000256" key="5">
    <source>
        <dbReference type="ARBA" id="ARBA00022729"/>
    </source>
</evidence>
<dbReference type="InterPro" id="IPR032675">
    <property type="entry name" value="LRR_dom_sf"/>
</dbReference>
<name>A0A1B0FG14_GLOMM</name>
<keyword evidence="7 10" id="KW-1133">Transmembrane helix</keyword>
<keyword evidence="8 10" id="KW-0472">Membrane</keyword>
<evidence type="ECO:0000256" key="7">
    <source>
        <dbReference type="ARBA" id="ARBA00022989"/>
    </source>
</evidence>
<evidence type="ECO:0000256" key="2">
    <source>
        <dbReference type="ARBA" id="ARBA00022475"/>
    </source>
</evidence>
<dbReference type="PhylomeDB" id="A0A1B0FG14"/>
<keyword evidence="4 10" id="KW-0812">Transmembrane</keyword>
<proteinExistence type="predicted"/>
<dbReference type="GO" id="GO:0005886">
    <property type="term" value="C:plasma membrane"/>
    <property type="evidence" value="ECO:0007669"/>
    <property type="project" value="UniProtKB-SubCell"/>
</dbReference>
<dbReference type="SMART" id="SM00369">
    <property type="entry name" value="LRR_TYP"/>
    <property type="match status" value="32"/>
</dbReference>
<evidence type="ECO:0000256" key="10">
    <source>
        <dbReference type="SAM" id="Phobius"/>
    </source>
</evidence>
<keyword evidence="6" id="KW-0677">Repeat</keyword>
<dbReference type="EnsemblMetazoa" id="GMOY002711-RA">
    <property type="protein sequence ID" value="GMOY002711-PA"/>
    <property type="gene ID" value="GMOY002711"/>
</dbReference>
<feature type="compositionally biased region" description="Low complexity" evidence="9">
    <location>
        <begin position="1995"/>
        <end position="2012"/>
    </location>
</feature>
<dbReference type="SUPFAM" id="SSF49265">
    <property type="entry name" value="Fibronectin type III"/>
    <property type="match status" value="1"/>
</dbReference>
<keyword evidence="2" id="KW-1003">Cell membrane</keyword>
<keyword evidence="12" id="KW-1185">Reference proteome</keyword>
<comment type="subcellular location">
    <subcellularLocation>
        <location evidence="1">Cell membrane</location>
    </subcellularLocation>
</comment>
<accession>A0A1B0FG14</accession>
<evidence type="ECO:0000256" key="9">
    <source>
        <dbReference type="SAM" id="MobiDB-lite"/>
    </source>
</evidence>
<dbReference type="FunFam" id="3.80.10.10:FF:001438">
    <property type="entry name" value="Uncharacterized protein"/>
    <property type="match status" value="1"/>
</dbReference>
<evidence type="ECO:0000313" key="12">
    <source>
        <dbReference type="Proteomes" id="UP000092444"/>
    </source>
</evidence>
<evidence type="ECO:0008006" key="13">
    <source>
        <dbReference type="Google" id="ProtNLM"/>
    </source>
</evidence>
<feature type="compositionally biased region" description="Low complexity" evidence="9">
    <location>
        <begin position="206"/>
        <end position="221"/>
    </location>
</feature>
<dbReference type="InterPro" id="IPR013783">
    <property type="entry name" value="Ig-like_fold"/>
</dbReference>
<reference evidence="11" key="1">
    <citation type="submission" date="2020-05" db="UniProtKB">
        <authorList>
            <consortium name="EnsemblMetazoa"/>
        </authorList>
    </citation>
    <scope>IDENTIFICATION</scope>
    <source>
        <strain evidence="11">Yale</strain>
    </source>
</reference>
<dbReference type="Pfam" id="PF13855">
    <property type="entry name" value="LRR_8"/>
    <property type="match status" value="8"/>
</dbReference>
<evidence type="ECO:0000256" key="6">
    <source>
        <dbReference type="ARBA" id="ARBA00022737"/>
    </source>
</evidence>
<evidence type="ECO:0000256" key="8">
    <source>
        <dbReference type="ARBA" id="ARBA00023136"/>
    </source>
</evidence>
<dbReference type="InterPro" id="IPR001611">
    <property type="entry name" value="Leu-rich_rpt"/>
</dbReference>
<feature type="compositionally biased region" description="Basic residues" evidence="9">
    <location>
        <begin position="1980"/>
        <end position="1994"/>
    </location>
</feature>
<evidence type="ECO:0000256" key="1">
    <source>
        <dbReference type="ARBA" id="ARBA00004236"/>
    </source>
</evidence>
<dbReference type="STRING" id="37546.A0A1B0FG14"/>
<dbReference type="EMBL" id="CCAG010006822">
    <property type="status" value="NOT_ANNOTATED_CDS"/>
    <property type="molecule type" value="Genomic_DNA"/>
</dbReference>